<dbReference type="PROSITE" id="PS51367">
    <property type="entry name" value="THAUMATIN_2"/>
    <property type="match status" value="1"/>
</dbReference>
<dbReference type="OrthoDB" id="430315at2759"/>
<gene>
    <name evidence="2" type="ORF">HU200_002031</name>
</gene>
<dbReference type="Gene3D" id="2.60.110.10">
    <property type="entry name" value="Thaumatin"/>
    <property type="match status" value="1"/>
</dbReference>
<keyword evidence="3" id="KW-1185">Reference proteome</keyword>
<feature type="compositionally biased region" description="Low complexity" evidence="1">
    <location>
        <begin position="91"/>
        <end position="103"/>
    </location>
</feature>
<dbReference type="Proteomes" id="UP000636709">
    <property type="component" value="Unassembled WGS sequence"/>
</dbReference>
<accession>A0A835G087</accession>
<dbReference type="SMART" id="SM00205">
    <property type="entry name" value="THN"/>
    <property type="match status" value="1"/>
</dbReference>
<organism evidence="2 3">
    <name type="scientific">Digitaria exilis</name>
    <dbReference type="NCBI Taxonomy" id="1010633"/>
    <lineage>
        <taxon>Eukaryota</taxon>
        <taxon>Viridiplantae</taxon>
        <taxon>Streptophyta</taxon>
        <taxon>Embryophyta</taxon>
        <taxon>Tracheophyta</taxon>
        <taxon>Spermatophyta</taxon>
        <taxon>Magnoliopsida</taxon>
        <taxon>Liliopsida</taxon>
        <taxon>Poales</taxon>
        <taxon>Poaceae</taxon>
        <taxon>PACMAD clade</taxon>
        <taxon>Panicoideae</taxon>
        <taxon>Panicodae</taxon>
        <taxon>Paniceae</taxon>
        <taxon>Anthephorinae</taxon>
        <taxon>Digitaria</taxon>
    </lineage>
</organism>
<dbReference type="Pfam" id="PF00314">
    <property type="entry name" value="Thaumatin"/>
    <property type="match status" value="1"/>
</dbReference>
<name>A0A835G087_9POAL</name>
<dbReference type="AlphaFoldDB" id="A0A835G087"/>
<dbReference type="EMBL" id="JACEFO010000151">
    <property type="protein sequence ID" value="KAF8779999.1"/>
    <property type="molecule type" value="Genomic_DNA"/>
</dbReference>
<evidence type="ECO:0000313" key="3">
    <source>
        <dbReference type="Proteomes" id="UP000636709"/>
    </source>
</evidence>
<evidence type="ECO:0000313" key="2">
    <source>
        <dbReference type="EMBL" id="KAF8779999.1"/>
    </source>
</evidence>
<protein>
    <submittedName>
        <fullName evidence="2">Uncharacterized protein</fullName>
    </submittedName>
</protein>
<dbReference type="InterPro" id="IPR037176">
    <property type="entry name" value="Osmotin/thaumatin-like_sf"/>
</dbReference>
<feature type="region of interest" description="Disordered" evidence="1">
    <location>
        <begin position="59"/>
        <end position="106"/>
    </location>
</feature>
<reference evidence="2" key="1">
    <citation type="submission" date="2020-07" db="EMBL/GenBank/DDBJ databases">
        <title>Genome sequence and genetic diversity analysis of an under-domesticated orphan crop, white fonio (Digitaria exilis).</title>
        <authorList>
            <person name="Bennetzen J.L."/>
            <person name="Chen S."/>
            <person name="Ma X."/>
            <person name="Wang X."/>
            <person name="Yssel A.E.J."/>
            <person name="Chaluvadi S.R."/>
            <person name="Johnson M."/>
            <person name="Gangashetty P."/>
            <person name="Hamidou F."/>
            <person name="Sanogo M.D."/>
            <person name="Zwaenepoel A."/>
            <person name="Wallace J."/>
            <person name="Van De Peer Y."/>
            <person name="Van Deynze A."/>
        </authorList>
    </citation>
    <scope>NUCLEOTIDE SEQUENCE</scope>
    <source>
        <tissue evidence="2">Leaves</tissue>
    </source>
</reference>
<dbReference type="PRINTS" id="PR00347">
    <property type="entry name" value="THAUMATIN"/>
</dbReference>
<dbReference type="InterPro" id="IPR001938">
    <property type="entry name" value="Thaumatin"/>
</dbReference>
<dbReference type="SUPFAM" id="SSF49870">
    <property type="entry name" value="Osmotin, thaumatin-like protein"/>
    <property type="match status" value="1"/>
</dbReference>
<dbReference type="PANTHER" id="PTHR31048">
    <property type="entry name" value="OS03G0233200 PROTEIN"/>
    <property type="match status" value="1"/>
</dbReference>
<proteinExistence type="predicted"/>
<comment type="caution">
    <text evidence="2">The sequence shown here is derived from an EMBL/GenBank/DDBJ whole genome shotgun (WGS) entry which is preliminary data.</text>
</comment>
<evidence type="ECO:0000256" key="1">
    <source>
        <dbReference type="SAM" id="MobiDB-lite"/>
    </source>
</evidence>
<sequence>MARESSSCRSLLICSAHPASSCVVGDVHDDQQLWLHSMAGLALRRRTAPLSTTGFALGARRVDDGDTPASGRAACGPARSAPRTPPPASSPAPRVTAAPAASSCNGGGAAPPATLAEFTLDGSGGLDFFDVSLVDGYNLPMLIVPQGGRRRRRRRGAAATGHADSGKCMATGCLVDLNAACPADLRVMATPATTGTGRRRGRGRRGVPERVRGVRDAAVLLQRRVREPQHVPAVDLLAVLQDGVPASIQLRLRRLHLHLHVRHRISYAITFCPSTTSGKYSGENPQAAGVQPTNGSMVYLGGEQLATGAAASVAASSASRIIMAVALAAIVLV</sequence>